<reference evidence="2" key="1">
    <citation type="submission" date="2020-07" db="EMBL/GenBank/DDBJ databases">
        <title>Ethylene signaling mediates host invasion by parasitic plants.</title>
        <authorList>
            <person name="Yoshida S."/>
        </authorList>
    </citation>
    <scope>NUCLEOTIDE SEQUENCE</scope>
    <source>
        <strain evidence="2">Okayama</strain>
    </source>
</reference>
<dbReference type="CDD" id="cd22160">
    <property type="entry name" value="F-box_AtFBL13-like"/>
    <property type="match status" value="1"/>
</dbReference>
<dbReference type="InterPro" id="IPR036047">
    <property type="entry name" value="F-box-like_dom_sf"/>
</dbReference>
<dbReference type="InterPro" id="IPR055411">
    <property type="entry name" value="LRR_FXL15/At3g58940/PEG3-like"/>
</dbReference>
<keyword evidence="3" id="KW-1185">Reference proteome</keyword>
<dbReference type="Gene3D" id="3.80.10.10">
    <property type="entry name" value="Ribonuclease Inhibitor"/>
    <property type="match status" value="1"/>
</dbReference>
<evidence type="ECO:0000259" key="1">
    <source>
        <dbReference type="SMART" id="SM00579"/>
    </source>
</evidence>
<dbReference type="PANTHER" id="PTHR31900:SF34">
    <property type="entry name" value="EMB|CAB62440.1-RELATED"/>
    <property type="match status" value="1"/>
</dbReference>
<accession>A0A830CHB9</accession>
<dbReference type="SUPFAM" id="SSF52047">
    <property type="entry name" value="RNI-like"/>
    <property type="match status" value="1"/>
</dbReference>
<gene>
    <name evidence="2" type="ORF">PHJA_001793900</name>
</gene>
<name>A0A830CHB9_9LAMI</name>
<proteinExistence type="predicted"/>
<dbReference type="InterPro" id="IPR006566">
    <property type="entry name" value="FBD"/>
</dbReference>
<sequence>MERARKSNVDRLSALPDGVISNILSFLPTDLSVKTSILAKTWRFLWAHVPVLDFRCNYGSLQKIRFPGIVSTVMLRHKVEILNTFRLTIGVTMVPRRNVKNLDLNLEVKLPRCVLSCNTLVDLRMAGHVTLPDSGPISLSSLKKLHFCDVTHEVDLPRLLSGCPVLEELIIDQSRCFNLGGGIISSPTLKRLTIYFPNSRVKINAPALRYLKVYFYMYQQISVSLMKSLIEAHICLGNFAESDHRCVLKFLDSLCNVKCLKLPFHYEKTFSLPVTSSIVKFGSLTRLELSTDWCFLTKFLQSADHLQVLIITECRWHSKYWMDPVEERCACLFHSLRSVTIYEFQCTEQDFNMVRFVLRNAQVLERMEICCPREGVVLKKEFDAIHRISLFRRGSKECELAFS</sequence>
<dbReference type="SUPFAM" id="SSF81383">
    <property type="entry name" value="F-box domain"/>
    <property type="match status" value="1"/>
</dbReference>
<protein>
    <submittedName>
        <fullName evidence="2">F-box/FBD/LRR-repeat protein at4g00160</fullName>
    </submittedName>
</protein>
<dbReference type="OrthoDB" id="612216at2759"/>
<dbReference type="AlphaFoldDB" id="A0A830CHB9"/>
<dbReference type="EMBL" id="BMAC01000441">
    <property type="protein sequence ID" value="GFP96498.1"/>
    <property type="molecule type" value="Genomic_DNA"/>
</dbReference>
<feature type="domain" description="FBD" evidence="1">
    <location>
        <begin position="330"/>
        <end position="403"/>
    </location>
</feature>
<dbReference type="Pfam" id="PF24758">
    <property type="entry name" value="LRR_At5g56370"/>
    <property type="match status" value="1"/>
</dbReference>
<dbReference type="SMART" id="SM00579">
    <property type="entry name" value="FBD"/>
    <property type="match status" value="1"/>
</dbReference>
<comment type="caution">
    <text evidence="2">The sequence shown here is derived from an EMBL/GenBank/DDBJ whole genome shotgun (WGS) entry which is preliminary data.</text>
</comment>
<organism evidence="2 3">
    <name type="scientific">Phtheirospermum japonicum</name>
    <dbReference type="NCBI Taxonomy" id="374723"/>
    <lineage>
        <taxon>Eukaryota</taxon>
        <taxon>Viridiplantae</taxon>
        <taxon>Streptophyta</taxon>
        <taxon>Embryophyta</taxon>
        <taxon>Tracheophyta</taxon>
        <taxon>Spermatophyta</taxon>
        <taxon>Magnoliopsida</taxon>
        <taxon>eudicotyledons</taxon>
        <taxon>Gunneridae</taxon>
        <taxon>Pentapetalae</taxon>
        <taxon>asterids</taxon>
        <taxon>lamiids</taxon>
        <taxon>Lamiales</taxon>
        <taxon>Orobanchaceae</taxon>
        <taxon>Orobanchaceae incertae sedis</taxon>
        <taxon>Phtheirospermum</taxon>
    </lineage>
</organism>
<dbReference type="Proteomes" id="UP000653305">
    <property type="component" value="Unassembled WGS sequence"/>
</dbReference>
<dbReference type="InterPro" id="IPR053781">
    <property type="entry name" value="F-box_AtFBL13-like"/>
</dbReference>
<dbReference type="InterPro" id="IPR032675">
    <property type="entry name" value="LRR_dom_sf"/>
</dbReference>
<dbReference type="InterPro" id="IPR050232">
    <property type="entry name" value="FBL13/AtMIF1-like"/>
</dbReference>
<evidence type="ECO:0000313" key="3">
    <source>
        <dbReference type="Proteomes" id="UP000653305"/>
    </source>
</evidence>
<dbReference type="Pfam" id="PF08387">
    <property type="entry name" value="FBD"/>
    <property type="match status" value="1"/>
</dbReference>
<dbReference type="PANTHER" id="PTHR31900">
    <property type="entry name" value="F-BOX/RNI SUPERFAMILY PROTEIN-RELATED"/>
    <property type="match status" value="1"/>
</dbReference>
<evidence type="ECO:0000313" key="2">
    <source>
        <dbReference type="EMBL" id="GFP96498.1"/>
    </source>
</evidence>